<proteinExistence type="predicted"/>
<evidence type="ECO:0000313" key="1">
    <source>
        <dbReference type="EMBL" id="GEL99777.1"/>
    </source>
</evidence>
<evidence type="ECO:0000313" key="2">
    <source>
        <dbReference type="Proteomes" id="UP000321049"/>
    </source>
</evidence>
<dbReference type="EMBL" id="BJWH01000021">
    <property type="protein sequence ID" value="GEL99777.1"/>
    <property type="molecule type" value="Genomic_DNA"/>
</dbReference>
<sequence length="59" mass="6776">MLGPPGNEAAWEWACWNREHADRIDPSDGPLQIVKVTCRSHEALQPHTNVWSTYGPHRR</sequence>
<gene>
    <name evidence="1" type="ORF">CTE05_33240</name>
</gene>
<organism evidence="1 2">
    <name type="scientific">Cellulomonas terrae</name>
    <dbReference type="NCBI Taxonomy" id="311234"/>
    <lineage>
        <taxon>Bacteria</taxon>
        <taxon>Bacillati</taxon>
        <taxon>Actinomycetota</taxon>
        <taxon>Actinomycetes</taxon>
        <taxon>Micrococcales</taxon>
        <taxon>Cellulomonadaceae</taxon>
        <taxon>Cellulomonas</taxon>
    </lineage>
</organism>
<protein>
    <submittedName>
        <fullName evidence="1">Uncharacterized protein</fullName>
    </submittedName>
</protein>
<reference evidence="1 2" key="1">
    <citation type="submission" date="2019-07" db="EMBL/GenBank/DDBJ databases">
        <title>Whole genome shotgun sequence of Cellulomonas terrae NBRC 100819.</title>
        <authorList>
            <person name="Hosoyama A."/>
            <person name="Uohara A."/>
            <person name="Ohji S."/>
            <person name="Ichikawa N."/>
        </authorList>
    </citation>
    <scope>NUCLEOTIDE SEQUENCE [LARGE SCALE GENOMIC DNA]</scope>
    <source>
        <strain evidence="1 2">NBRC 100819</strain>
    </source>
</reference>
<comment type="caution">
    <text evidence="1">The sequence shown here is derived from an EMBL/GenBank/DDBJ whole genome shotgun (WGS) entry which is preliminary data.</text>
</comment>
<keyword evidence="2" id="KW-1185">Reference proteome</keyword>
<dbReference type="AlphaFoldDB" id="A0A511JP19"/>
<accession>A0A511JP19</accession>
<dbReference type="Proteomes" id="UP000321049">
    <property type="component" value="Unassembled WGS sequence"/>
</dbReference>
<name>A0A511JP19_9CELL</name>